<organism evidence="1">
    <name type="scientific">Microvirga ossetica</name>
    <dbReference type="NCBI Taxonomy" id="1882682"/>
    <lineage>
        <taxon>Bacteria</taxon>
        <taxon>Pseudomonadati</taxon>
        <taxon>Pseudomonadota</taxon>
        <taxon>Alphaproteobacteria</taxon>
        <taxon>Hyphomicrobiales</taxon>
        <taxon>Methylobacteriaceae</taxon>
        <taxon>Microvirga</taxon>
    </lineage>
</organism>
<name>A0A1B2EWD7_9HYPH</name>
<geneLocation type="plasmid" evidence="1">
    <name>unnamed2</name>
</geneLocation>
<dbReference type="EMBL" id="CP016619">
    <property type="protein sequence ID" value="ANY84273.1"/>
    <property type="molecule type" value="Genomic_DNA"/>
</dbReference>
<evidence type="ECO:0000313" key="1">
    <source>
        <dbReference type="EMBL" id="ANY84273.1"/>
    </source>
</evidence>
<accession>A0A1B2EWD7</accession>
<dbReference type="OrthoDB" id="8455046at2"/>
<evidence type="ECO:0008006" key="2">
    <source>
        <dbReference type="Google" id="ProtNLM"/>
    </source>
</evidence>
<protein>
    <recommendedName>
        <fullName evidence="2">Signal transduction histidine kinase subgroup 3 dimerisation and phosphoacceptor domain-containing protein</fullName>
    </recommendedName>
</protein>
<sequence length="84" mass="8815">MILLLNLAADMALLALESQTIIGIRLARLTLGGPAAMAEAERMVSEKVFALGEAATTLATGGSAHDVVRGYRRHVQANAQRLTG</sequence>
<dbReference type="RefSeq" id="WP_099515186.1">
    <property type="nucleotide sequence ID" value="NZ_CP016619.1"/>
</dbReference>
<dbReference type="AlphaFoldDB" id="A0A1B2EWD7"/>
<keyword evidence="1" id="KW-0614">Plasmid</keyword>
<gene>
    <name evidence="1" type="ORF">BB934_39305</name>
</gene>
<proteinExistence type="predicted"/>
<dbReference type="KEGG" id="moc:BB934_39305"/>
<reference evidence="1" key="1">
    <citation type="submission" date="2016-07" db="EMBL/GenBank/DDBJ databases">
        <title>Microvirga ossetica sp. nov. a new species of rhizobia isolated from root nodules of the legume species Vicia alpestris Steven originated from North Ossetia region in the Caucasus.</title>
        <authorList>
            <person name="Safronova V.I."/>
            <person name="Kuznetsova I.G."/>
            <person name="Sazanova A.L."/>
            <person name="Belimov A."/>
            <person name="Andronov E."/>
            <person name="Osledkin Y.S."/>
            <person name="Onishchuk O.P."/>
            <person name="Kurchak O.N."/>
            <person name="Shaposhnikov A.I."/>
            <person name="Willems A."/>
            <person name="Tikhonovich I.A."/>
        </authorList>
    </citation>
    <scope>NUCLEOTIDE SEQUENCE [LARGE SCALE GENOMIC DNA]</scope>
    <source>
        <strain evidence="1">V5/3M</strain>
        <plasmid evidence="1">unnamed2</plasmid>
    </source>
</reference>